<dbReference type="VEuPathDB" id="GiardiaDB:SS50377_24306"/>
<dbReference type="Proteomes" id="UP000018208">
    <property type="component" value="Unassembled WGS sequence"/>
</dbReference>
<name>V6LJY0_9EUKA</name>
<keyword evidence="4" id="KW-1185">Reference proteome</keyword>
<evidence type="ECO:0000313" key="2">
    <source>
        <dbReference type="EMBL" id="EST44847.1"/>
    </source>
</evidence>
<evidence type="ECO:0000313" key="4">
    <source>
        <dbReference type="Proteomes" id="UP000018208"/>
    </source>
</evidence>
<gene>
    <name evidence="2" type="ORF">SS50377_15293</name>
    <name evidence="3" type="ORF">SS50377_24306</name>
</gene>
<protein>
    <submittedName>
        <fullName evidence="2">Uncharacterized protein</fullName>
    </submittedName>
</protein>
<accession>V6LJY0</accession>
<reference evidence="3" key="2">
    <citation type="submission" date="2020-12" db="EMBL/GenBank/DDBJ databases">
        <title>New Spironucleus salmonicida genome in near-complete chromosomes.</title>
        <authorList>
            <person name="Xu F."/>
            <person name="Kurt Z."/>
            <person name="Jimenez-Gonzalez A."/>
            <person name="Astvaldsson A."/>
            <person name="Andersson J.O."/>
            <person name="Svard S.G."/>
        </authorList>
    </citation>
    <scope>NUCLEOTIDE SEQUENCE</scope>
    <source>
        <strain evidence="3">ATCC 50377</strain>
    </source>
</reference>
<organism evidence="2">
    <name type="scientific">Spironucleus salmonicida</name>
    <dbReference type="NCBI Taxonomy" id="348837"/>
    <lineage>
        <taxon>Eukaryota</taxon>
        <taxon>Metamonada</taxon>
        <taxon>Diplomonadida</taxon>
        <taxon>Hexamitidae</taxon>
        <taxon>Hexamitinae</taxon>
        <taxon>Spironucleus</taxon>
    </lineage>
</organism>
<feature type="region of interest" description="Disordered" evidence="1">
    <location>
        <begin position="139"/>
        <end position="165"/>
    </location>
</feature>
<dbReference type="EMBL" id="AUWU02000004">
    <property type="protein sequence ID" value="KAH0574351.1"/>
    <property type="molecule type" value="Genomic_DNA"/>
</dbReference>
<evidence type="ECO:0000313" key="3">
    <source>
        <dbReference type="EMBL" id="KAH0574351.1"/>
    </source>
</evidence>
<dbReference type="AlphaFoldDB" id="V6LJY0"/>
<reference evidence="2 3" key="1">
    <citation type="journal article" date="2014" name="PLoS Genet.">
        <title>The Genome of Spironucleus salmonicida Highlights a Fish Pathogen Adapted to Fluctuating Environments.</title>
        <authorList>
            <person name="Xu F."/>
            <person name="Jerlstrom-Hultqvist J."/>
            <person name="Einarsson E."/>
            <person name="Astvaldsson A."/>
            <person name="Svard S.G."/>
            <person name="Andersson J.O."/>
        </authorList>
    </citation>
    <scope>NUCLEOTIDE SEQUENCE</scope>
    <source>
        <strain evidence="3">ATCC 50377</strain>
    </source>
</reference>
<dbReference type="EMBL" id="KI546107">
    <property type="protein sequence ID" value="EST44847.1"/>
    <property type="molecule type" value="Genomic_DNA"/>
</dbReference>
<sequence length="165" mass="19072">MPSKNLEFSAREHREAFSTAFNVQSKFIENQFKLNSIPILSFDQSQFLPPQINIKSQYVSSPINKRNILNNIQKLYQRDDYDRLFYSVGAAPFQLKGRVDSLYRRIQEERAQSPLQVHHRAAEPPAKKLKRFVSVPGSLHASPRAMSSMSVRSYEPRSCQQSQVQ</sequence>
<evidence type="ECO:0000256" key="1">
    <source>
        <dbReference type="SAM" id="MobiDB-lite"/>
    </source>
</evidence>
<proteinExistence type="predicted"/>